<dbReference type="EMBL" id="CP075585">
    <property type="protein sequence ID" value="QZA59432.1"/>
    <property type="molecule type" value="Genomic_DNA"/>
</dbReference>
<evidence type="ECO:0000313" key="3">
    <source>
        <dbReference type="Proteomes" id="UP000822862"/>
    </source>
</evidence>
<dbReference type="RefSeq" id="WP_194845812.1">
    <property type="nucleotide sequence ID" value="NZ_CP075585.1"/>
</dbReference>
<protein>
    <recommendedName>
        <fullName evidence="4">Transmembrane protein</fullName>
    </recommendedName>
</protein>
<evidence type="ECO:0000313" key="2">
    <source>
        <dbReference type="EMBL" id="QZA59432.1"/>
    </source>
</evidence>
<evidence type="ECO:0008006" key="4">
    <source>
        <dbReference type="Google" id="ProtNLM"/>
    </source>
</evidence>
<keyword evidence="3" id="KW-1185">Reference proteome</keyword>
<evidence type="ECO:0000256" key="1">
    <source>
        <dbReference type="SAM" id="Phobius"/>
    </source>
</evidence>
<gene>
    <name evidence="2" type="ORF">RHAB15C_0001320</name>
</gene>
<accession>A0ABX8Z4J9</accession>
<reference evidence="2 3" key="1">
    <citation type="submission" date="2021-05" db="EMBL/GenBank/DDBJ databases">
        <title>Ecology and evolution of chlamydial symbionts of arthropods.</title>
        <authorList>
            <person name="Halter T."/>
            <person name="Sixt B.S."/>
            <person name="Toenshoff E.R."/>
            <person name="Koestlbacher S."/>
            <person name="Schulz F."/>
            <person name="Kostanjsek R."/>
            <person name="Collingro A."/>
            <person name="Hendrickx F."/>
            <person name="Horn M."/>
        </authorList>
    </citation>
    <scope>NUCLEOTIDE SEQUENCE [LARGE SCALE GENOMIC DNA]</scope>
    <source>
        <strain evidence="2 3">15C</strain>
    </source>
</reference>
<feature type="transmembrane region" description="Helical" evidence="1">
    <location>
        <begin position="89"/>
        <end position="110"/>
    </location>
</feature>
<sequence>MTHPLNAQPLVIDMPQTQQEERLAQQNSIWNKITTMQTSQKGLLISLGICSICSAAAAIAEFFEPDPPPPSLLPSFVDSTVVVKNTQKWAFGLVSLTTMAAATLYAKYFLQKNQQQTDLILTPEIAFTIKSYVDKEIKAATPGPSGLQTGINHF</sequence>
<name>A0ABX8Z4J9_9BACT</name>
<feature type="transmembrane region" description="Helical" evidence="1">
    <location>
        <begin position="42"/>
        <end position="63"/>
    </location>
</feature>
<keyword evidence="1" id="KW-0472">Membrane</keyword>
<dbReference type="Proteomes" id="UP000822862">
    <property type="component" value="Chromosome"/>
</dbReference>
<keyword evidence="1" id="KW-1133">Transmembrane helix</keyword>
<proteinExistence type="predicted"/>
<keyword evidence="1" id="KW-0812">Transmembrane</keyword>
<organism evidence="2 3">
    <name type="scientific">Candidatus Rhabdochlamydia porcellionis</name>
    <dbReference type="NCBI Taxonomy" id="225148"/>
    <lineage>
        <taxon>Bacteria</taxon>
        <taxon>Pseudomonadati</taxon>
        <taxon>Chlamydiota</taxon>
        <taxon>Chlamydiia</taxon>
        <taxon>Parachlamydiales</taxon>
        <taxon>Candidatus Rhabdochlamydiaceae</taxon>
        <taxon>Candidatus Rhabdochlamydia</taxon>
    </lineage>
</organism>